<evidence type="ECO:0000256" key="7">
    <source>
        <dbReference type="ARBA" id="ARBA00023136"/>
    </source>
</evidence>
<protein>
    <submittedName>
        <fullName evidence="10">Uncharacterized protein</fullName>
    </submittedName>
</protein>
<sequence length="91" mass="10699">MQLAKQLKKRAQLAYYRYELTTALYMLDFWEKCIFNSLVLLGFILFIYTSINYTPDYILHGVDGVSEYFPAVRPMFDGVRAWIAPPIHVEL</sequence>
<dbReference type="GO" id="GO:0046513">
    <property type="term" value="P:ceramide biosynthetic process"/>
    <property type="evidence" value="ECO:0007669"/>
    <property type="project" value="TreeGrafter"/>
</dbReference>
<dbReference type="EMBL" id="MCFL01000043">
    <property type="protein sequence ID" value="ORZ32680.1"/>
    <property type="molecule type" value="Genomic_DNA"/>
</dbReference>
<feature type="transmembrane region" description="Helical" evidence="9">
    <location>
        <begin position="33"/>
        <end position="51"/>
    </location>
</feature>
<gene>
    <name evidence="10" type="ORF">BCR44DRAFT_1501820</name>
</gene>
<evidence type="ECO:0000256" key="9">
    <source>
        <dbReference type="SAM" id="Phobius"/>
    </source>
</evidence>
<dbReference type="InterPro" id="IPR051900">
    <property type="entry name" value="SPT_small_subunit"/>
</dbReference>
<evidence type="ECO:0000256" key="8">
    <source>
        <dbReference type="ARBA" id="ARBA00038370"/>
    </source>
</evidence>
<dbReference type="STRING" id="765915.A0A1Y2HDL7"/>
<evidence type="ECO:0000256" key="2">
    <source>
        <dbReference type="ARBA" id="ARBA00005189"/>
    </source>
</evidence>
<keyword evidence="4" id="KW-0256">Endoplasmic reticulum</keyword>
<keyword evidence="3 9" id="KW-0812">Transmembrane</keyword>
<dbReference type="Proteomes" id="UP000193411">
    <property type="component" value="Unassembled WGS sequence"/>
</dbReference>
<dbReference type="InterPro" id="IPR024512">
    <property type="entry name" value="Ser_palmitoyltrfase_ssu-like"/>
</dbReference>
<name>A0A1Y2HDL7_9FUNG</name>
<dbReference type="PANTHER" id="PTHR47084">
    <property type="entry name" value="SERINE PALMITOYLTRANSFERASE SMALL SUBUNIT A"/>
    <property type="match status" value="1"/>
</dbReference>
<dbReference type="GO" id="GO:0004758">
    <property type="term" value="F:serine C-palmitoyltransferase activity"/>
    <property type="evidence" value="ECO:0007669"/>
    <property type="project" value="TreeGrafter"/>
</dbReference>
<comment type="similarity">
    <text evidence="8">Belongs to the SPTSS family. SPTSSA subfamily.</text>
</comment>
<dbReference type="PANTHER" id="PTHR47084:SF1">
    <property type="entry name" value="SERINE PALMITOYLTRANSFERASE SMALL SUBUNIT A"/>
    <property type="match status" value="1"/>
</dbReference>
<reference evidence="10 11" key="1">
    <citation type="submission" date="2016-07" db="EMBL/GenBank/DDBJ databases">
        <title>Pervasive Adenine N6-methylation of Active Genes in Fungi.</title>
        <authorList>
            <consortium name="DOE Joint Genome Institute"/>
            <person name="Mondo S.J."/>
            <person name="Dannebaum R.O."/>
            <person name="Kuo R.C."/>
            <person name="Labutti K."/>
            <person name="Haridas S."/>
            <person name="Kuo A."/>
            <person name="Salamov A."/>
            <person name="Ahrendt S.R."/>
            <person name="Lipzen A."/>
            <person name="Sullivan W."/>
            <person name="Andreopoulos W.B."/>
            <person name="Clum A."/>
            <person name="Lindquist E."/>
            <person name="Daum C."/>
            <person name="Ramamoorthy G.K."/>
            <person name="Gryganskyi A."/>
            <person name="Culley D."/>
            <person name="Magnuson J.K."/>
            <person name="James T.Y."/>
            <person name="O'Malley M.A."/>
            <person name="Stajich J.E."/>
            <person name="Spatafora J.W."/>
            <person name="Visel A."/>
            <person name="Grigoriev I.V."/>
        </authorList>
    </citation>
    <scope>NUCLEOTIDE SEQUENCE [LARGE SCALE GENOMIC DNA]</scope>
    <source>
        <strain evidence="10 11">PL171</strain>
    </source>
</reference>
<evidence type="ECO:0000256" key="6">
    <source>
        <dbReference type="ARBA" id="ARBA00023098"/>
    </source>
</evidence>
<comment type="subcellular location">
    <subcellularLocation>
        <location evidence="1">Endoplasmic reticulum membrane</location>
        <topology evidence="1">Multi-pass membrane protein</topology>
    </subcellularLocation>
</comment>
<dbReference type="GO" id="GO:0005789">
    <property type="term" value="C:endoplasmic reticulum membrane"/>
    <property type="evidence" value="ECO:0007669"/>
    <property type="project" value="UniProtKB-SubCell"/>
</dbReference>
<comment type="caution">
    <text evidence="10">The sequence shown here is derived from an EMBL/GenBank/DDBJ whole genome shotgun (WGS) entry which is preliminary data.</text>
</comment>
<evidence type="ECO:0000256" key="3">
    <source>
        <dbReference type="ARBA" id="ARBA00022692"/>
    </source>
</evidence>
<evidence type="ECO:0000256" key="5">
    <source>
        <dbReference type="ARBA" id="ARBA00022989"/>
    </source>
</evidence>
<keyword evidence="6" id="KW-0443">Lipid metabolism</keyword>
<evidence type="ECO:0000256" key="1">
    <source>
        <dbReference type="ARBA" id="ARBA00004477"/>
    </source>
</evidence>
<comment type="pathway">
    <text evidence="2">Lipid metabolism.</text>
</comment>
<evidence type="ECO:0000313" key="11">
    <source>
        <dbReference type="Proteomes" id="UP000193411"/>
    </source>
</evidence>
<dbReference type="GO" id="GO:0017059">
    <property type="term" value="C:serine palmitoyltransferase complex"/>
    <property type="evidence" value="ECO:0007669"/>
    <property type="project" value="TreeGrafter"/>
</dbReference>
<dbReference type="Pfam" id="PF11779">
    <property type="entry name" value="SPT_ssu-like"/>
    <property type="match status" value="1"/>
</dbReference>
<keyword evidence="5 9" id="KW-1133">Transmembrane helix</keyword>
<keyword evidence="11" id="KW-1185">Reference proteome</keyword>
<evidence type="ECO:0000256" key="4">
    <source>
        <dbReference type="ARBA" id="ARBA00022824"/>
    </source>
</evidence>
<dbReference type="OrthoDB" id="202672at2759"/>
<dbReference type="AlphaFoldDB" id="A0A1Y2HDL7"/>
<accession>A0A1Y2HDL7</accession>
<keyword evidence="7 9" id="KW-0472">Membrane</keyword>
<proteinExistence type="inferred from homology"/>
<evidence type="ECO:0000313" key="10">
    <source>
        <dbReference type="EMBL" id="ORZ32680.1"/>
    </source>
</evidence>
<organism evidence="10 11">
    <name type="scientific">Catenaria anguillulae PL171</name>
    <dbReference type="NCBI Taxonomy" id="765915"/>
    <lineage>
        <taxon>Eukaryota</taxon>
        <taxon>Fungi</taxon>
        <taxon>Fungi incertae sedis</taxon>
        <taxon>Blastocladiomycota</taxon>
        <taxon>Blastocladiomycetes</taxon>
        <taxon>Blastocladiales</taxon>
        <taxon>Catenariaceae</taxon>
        <taxon>Catenaria</taxon>
    </lineage>
</organism>